<protein>
    <submittedName>
        <fullName evidence="1">Uncharacterized protein</fullName>
    </submittedName>
</protein>
<proteinExistence type="predicted"/>
<sequence length="67" mass="7459">MIEPPQNCLRISRKTIVQLNENNSAQVASKNCGDGVLTISVLQQMMIDVGSLSTQWMRRAGRWAAQI</sequence>
<comment type="caution">
    <text evidence="1">The sequence shown here is derived from an EMBL/GenBank/DDBJ whole genome shotgun (WGS) entry which is preliminary data.</text>
</comment>
<evidence type="ECO:0000313" key="2">
    <source>
        <dbReference type="Proteomes" id="UP001234178"/>
    </source>
</evidence>
<organism evidence="1 2">
    <name type="scientific">Daphnia magna</name>
    <dbReference type="NCBI Taxonomy" id="35525"/>
    <lineage>
        <taxon>Eukaryota</taxon>
        <taxon>Metazoa</taxon>
        <taxon>Ecdysozoa</taxon>
        <taxon>Arthropoda</taxon>
        <taxon>Crustacea</taxon>
        <taxon>Branchiopoda</taxon>
        <taxon>Diplostraca</taxon>
        <taxon>Cladocera</taxon>
        <taxon>Anomopoda</taxon>
        <taxon>Daphniidae</taxon>
        <taxon>Daphnia</taxon>
    </lineage>
</organism>
<dbReference type="Proteomes" id="UP001234178">
    <property type="component" value="Unassembled WGS sequence"/>
</dbReference>
<accession>A0ABR0ACC5</accession>
<name>A0ABR0ACC5_9CRUS</name>
<dbReference type="EMBL" id="JAOYFB010000037">
    <property type="protein sequence ID" value="KAK4022776.1"/>
    <property type="molecule type" value="Genomic_DNA"/>
</dbReference>
<gene>
    <name evidence="1" type="ORF">OUZ56_008224</name>
</gene>
<reference evidence="1 2" key="1">
    <citation type="journal article" date="2023" name="Nucleic Acids Res.">
        <title>The hologenome of Daphnia magna reveals possible DNA methylation and microbiome-mediated evolution of the host genome.</title>
        <authorList>
            <person name="Chaturvedi A."/>
            <person name="Li X."/>
            <person name="Dhandapani V."/>
            <person name="Marshall H."/>
            <person name="Kissane S."/>
            <person name="Cuenca-Cambronero M."/>
            <person name="Asole G."/>
            <person name="Calvet F."/>
            <person name="Ruiz-Romero M."/>
            <person name="Marangio P."/>
            <person name="Guigo R."/>
            <person name="Rago D."/>
            <person name="Mirbahai L."/>
            <person name="Eastwood N."/>
            <person name="Colbourne J.K."/>
            <person name="Zhou J."/>
            <person name="Mallon E."/>
            <person name="Orsini L."/>
        </authorList>
    </citation>
    <scope>NUCLEOTIDE SEQUENCE [LARGE SCALE GENOMIC DNA]</scope>
    <source>
        <strain evidence="1">LRV0_1</strain>
    </source>
</reference>
<keyword evidence="2" id="KW-1185">Reference proteome</keyword>
<evidence type="ECO:0000313" key="1">
    <source>
        <dbReference type="EMBL" id="KAK4022776.1"/>
    </source>
</evidence>